<feature type="domain" description="RRM" evidence="3">
    <location>
        <begin position="1"/>
        <end position="79"/>
    </location>
</feature>
<dbReference type="SMART" id="SM00361">
    <property type="entry name" value="RRM_1"/>
    <property type="match status" value="1"/>
</dbReference>
<evidence type="ECO:0000256" key="2">
    <source>
        <dbReference type="SAM" id="MobiDB-lite"/>
    </source>
</evidence>
<dbReference type="InterPro" id="IPR003954">
    <property type="entry name" value="RRM_euk-type"/>
</dbReference>
<keyword evidence="1" id="KW-0694">RNA-binding</keyword>
<gene>
    <name evidence="4" type="ORF">GCM10023184_13070</name>
</gene>
<dbReference type="InterPro" id="IPR012677">
    <property type="entry name" value="Nucleotide-bd_a/b_plait_sf"/>
</dbReference>
<accession>A0ABP8GJS1</accession>
<dbReference type="Pfam" id="PF00076">
    <property type="entry name" value="RRM_1"/>
    <property type="match status" value="1"/>
</dbReference>
<evidence type="ECO:0000313" key="5">
    <source>
        <dbReference type="Proteomes" id="UP001501725"/>
    </source>
</evidence>
<protein>
    <recommendedName>
        <fullName evidence="3">RRM domain-containing protein</fullName>
    </recommendedName>
</protein>
<dbReference type="PROSITE" id="PS50102">
    <property type="entry name" value="RRM"/>
    <property type="match status" value="1"/>
</dbReference>
<comment type="caution">
    <text evidence="4">The sequence shown here is derived from an EMBL/GenBank/DDBJ whole genome shotgun (WGS) entry which is preliminary data.</text>
</comment>
<feature type="compositionally biased region" description="Basic and acidic residues" evidence="2">
    <location>
        <begin position="71"/>
        <end position="86"/>
    </location>
</feature>
<sequence>MNIYVSNLSFNVQDEDLRSFFTEYGEVSSAKVITDKFTGKSRGFGFVEMPDNAAAQKAIAELDNGVVEGRTIRVMEARPKEDRPERSNGGGGYGGGNRGGGGYGGGNSGGGGYNKNRY</sequence>
<name>A0ABP8GJS1_9BACT</name>
<dbReference type="Proteomes" id="UP001501725">
    <property type="component" value="Unassembled WGS sequence"/>
</dbReference>
<keyword evidence="5" id="KW-1185">Reference proteome</keyword>
<feature type="region of interest" description="Disordered" evidence="2">
    <location>
        <begin position="71"/>
        <end position="118"/>
    </location>
</feature>
<organism evidence="4 5">
    <name type="scientific">Flaviaesturariibacter amylovorans</name>
    <dbReference type="NCBI Taxonomy" id="1084520"/>
    <lineage>
        <taxon>Bacteria</taxon>
        <taxon>Pseudomonadati</taxon>
        <taxon>Bacteroidota</taxon>
        <taxon>Chitinophagia</taxon>
        <taxon>Chitinophagales</taxon>
        <taxon>Chitinophagaceae</taxon>
        <taxon>Flaviaestuariibacter</taxon>
    </lineage>
</organism>
<dbReference type="InterPro" id="IPR035979">
    <property type="entry name" value="RBD_domain_sf"/>
</dbReference>
<dbReference type="SUPFAM" id="SSF54928">
    <property type="entry name" value="RNA-binding domain, RBD"/>
    <property type="match status" value="1"/>
</dbReference>
<dbReference type="EMBL" id="BAABGY010000006">
    <property type="protein sequence ID" value="GAA4325232.1"/>
    <property type="molecule type" value="Genomic_DNA"/>
</dbReference>
<evidence type="ECO:0000313" key="4">
    <source>
        <dbReference type="EMBL" id="GAA4325232.1"/>
    </source>
</evidence>
<proteinExistence type="predicted"/>
<dbReference type="InterPro" id="IPR048289">
    <property type="entry name" value="RRM2_NsCP33-like"/>
</dbReference>
<feature type="compositionally biased region" description="Gly residues" evidence="2">
    <location>
        <begin position="88"/>
        <end position="118"/>
    </location>
</feature>
<dbReference type="InterPro" id="IPR052462">
    <property type="entry name" value="SLIRP/GR-RBP-like"/>
</dbReference>
<dbReference type="SMART" id="SM00360">
    <property type="entry name" value="RRM"/>
    <property type="match status" value="1"/>
</dbReference>
<dbReference type="Gene3D" id="3.30.70.330">
    <property type="match status" value="1"/>
</dbReference>
<dbReference type="RefSeq" id="WP_345254425.1">
    <property type="nucleotide sequence ID" value="NZ_BAABGY010000006.1"/>
</dbReference>
<dbReference type="CDD" id="cd21608">
    <property type="entry name" value="RRM2_NsCP33_like"/>
    <property type="match status" value="1"/>
</dbReference>
<evidence type="ECO:0000259" key="3">
    <source>
        <dbReference type="PROSITE" id="PS50102"/>
    </source>
</evidence>
<reference evidence="5" key="1">
    <citation type="journal article" date="2019" name="Int. J. Syst. Evol. Microbiol.">
        <title>The Global Catalogue of Microorganisms (GCM) 10K type strain sequencing project: providing services to taxonomists for standard genome sequencing and annotation.</title>
        <authorList>
            <consortium name="The Broad Institute Genomics Platform"/>
            <consortium name="The Broad Institute Genome Sequencing Center for Infectious Disease"/>
            <person name="Wu L."/>
            <person name="Ma J."/>
        </authorList>
    </citation>
    <scope>NUCLEOTIDE SEQUENCE [LARGE SCALE GENOMIC DNA]</scope>
    <source>
        <strain evidence="5">JCM 17919</strain>
    </source>
</reference>
<dbReference type="InterPro" id="IPR000504">
    <property type="entry name" value="RRM_dom"/>
</dbReference>
<evidence type="ECO:0000256" key="1">
    <source>
        <dbReference type="ARBA" id="ARBA00022884"/>
    </source>
</evidence>
<dbReference type="PANTHER" id="PTHR48027">
    <property type="entry name" value="HETEROGENEOUS NUCLEAR RIBONUCLEOPROTEIN 87F-RELATED"/>
    <property type="match status" value="1"/>
</dbReference>